<dbReference type="InterPro" id="IPR029058">
    <property type="entry name" value="AB_hydrolase_fold"/>
</dbReference>
<evidence type="ECO:0000313" key="1">
    <source>
        <dbReference type="EMBL" id="KAJ8423301.1"/>
    </source>
</evidence>
<keyword evidence="2" id="KW-1185">Reference proteome</keyword>
<gene>
    <name evidence="1" type="ORF">Cgig2_002564</name>
</gene>
<name>A0A9Q1GQ56_9CARY</name>
<protein>
    <submittedName>
        <fullName evidence="1">Uncharacterized protein</fullName>
    </submittedName>
</protein>
<organism evidence="1 2">
    <name type="scientific">Carnegiea gigantea</name>
    <dbReference type="NCBI Taxonomy" id="171969"/>
    <lineage>
        <taxon>Eukaryota</taxon>
        <taxon>Viridiplantae</taxon>
        <taxon>Streptophyta</taxon>
        <taxon>Embryophyta</taxon>
        <taxon>Tracheophyta</taxon>
        <taxon>Spermatophyta</taxon>
        <taxon>Magnoliopsida</taxon>
        <taxon>eudicotyledons</taxon>
        <taxon>Gunneridae</taxon>
        <taxon>Pentapetalae</taxon>
        <taxon>Caryophyllales</taxon>
        <taxon>Cactineae</taxon>
        <taxon>Cactaceae</taxon>
        <taxon>Cactoideae</taxon>
        <taxon>Echinocereeae</taxon>
        <taxon>Carnegiea</taxon>
    </lineage>
</organism>
<evidence type="ECO:0000313" key="2">
    <source>
        <dbReference type="Proteomes" id="UP001153076"/>
    </source>
</evidence>
<reference evidence="1" key="1">
    <citation type="submission" date="2022-04" db="EMBL/GenBank/DDBJ databases">
        <title>Carnegiea gigantea Genome sequencing and assembly v2.</title>
        <authorList>
            <person name="Copetti D."/>
            <person name="Sanderson M.J."/>
            <person name="Burquez A."/>
            <person name="Wojciechowski M.F."/>
        </authorList>
    </citation>
    <scope>NUCLEOTIDE SEQUENCE</scope>
    <source>
        <strain evidence="1">SGP5-SGP5p</strain>
        <tissue evidence="1">Aerial part</tissue>
    </source>
</reference>
<sequence length="417" mass="46561">MRVGGKGKLYWDSRREKDKGKGIVVMFGWASVTSVELMNKFAFLYSSLSWTSLICSPPFLTPFFPERAASLAYLVLKELIEVLHLRPCPVVFASFSGGTKACMYKVIQMLMGTSEAHFNQDDIRLVRNCTTGFIYDSGPIDCTSDVGARFALHPAIHKAPGATKFLSWAVKWFTYGSDALFITTFESQNNEYWRTLYSSINLGAPILFFCSESDDLAPCSVICNFAQYLDDLGGDIELLKWKNSPHLGHWEHYSVEYQAAVASLLEKATSVFSSRIQQEILPKTYIEGTDDEIPELICHLQNAAVTVSSNWKLRKLDLGSSGPLFTPRSGPADCSCAWDSRSRKDEQKEKLDDLPSGSTPCMSAHSVLGQALFDACVPKNIEGWDIRFSGSVNGQPFASARRLSHLRKVRPIRRSRL</sequence>
<dbReference type="Proteomes" id="UP001153076">
    <property type="component" value="Unassembled WGS sequence"/>
</dbReference>
<accession>A0A9Q1GQ56</accession>
<dbReference type="Pfam" id="PF05705">
    <property type="entry name" value="DUF829"/>
    <property type="match status" value="1"/>
</dbReference>
<proteinExistence type="predicted"/>
<dbReference type="EMBL" id="JAKOGI010002002">
    <property type="protein sequence ID" value="KAJ8423301.1"/>
    <property type="molecule type" value="Genomic_DNA"/>
</dbReference>
<dbReference type="InterPro" id="IPR008547">
    <property type="entry name" value="DUF829_TMEM53"/>
</dbReference>
<comment type="caution">
    <text evidence="1">The sequence shown here is derived from an EMBL/GenBank/DDBJ whole genome shotgun (WGS) entry which is preliminary data.</text>
</comment>
<dbReference type="PANTHER" id="PTHR12265">
    <property type="entry name" value="TRANSMEMBRANE PROTEIN 53"/>
    <property type="match status" value="1"/>
</dbReference>
<dbReference type="SUPFAM" id="SSF53474">
    <property type="entry name" value="alpha/beta-Hydrolases"/>
    <property type="match status" value="1"/>
</dbReference>
<dbReference type="AlphaFoldDB" id="A0A9Q1GQ56"/>
<dbReference type="PANTHER" id="PTHR12265:SF9">
    <property type="entry name" value="DUF829 DOMAIN PROTEIN"/>
    <property type="match status" value="1"/>
</dbReference>
<dbReference type="OrthoDB" id="77878at2759"/>